<dbReference type="PROSITE" id="PS01042">
    <property type="entry name" value="HOMOSER_DHGENASE"/>
    <property type="match status" value="1"/>
</dbReference>
<dbReference type="UniPathway" id="UPA00050">
    <property type="reaction ID" value="UER00063"/>
</dbReference>
<evidence type="ECO:0000256" key="2">
    <source>
        <dbReference type="ARBA" id="ARBA00005056"/>
    </source>
</evidence>
<evidence type="ECO:0000256" key="7">
    <source>
        <dbReference type="ARBA" id="ARBA00022605"/>
    </source>
</evidence>
<dbReference type="Pfam" id="PF03447">
    <property type="entry name" value="NAD_binding_3"/>
    <property type="match status" value="1"/>
</dbReference>
<comment type="catalytic activity">
    <reaction evidence="12">
        <text>L-homoserine + NADP(+) = L-aspartate 4-semialdehyde + NADPH + H(+)</text>
        <dbReference type="Rhea" id="RHEA:15761"/>
        <dbReference type="ChEBI" id="CHEBI:15378"/>
        <dbReference type="ChEBI" id="CHEBI:57476"/>
        <dbReference type="ChEBI" id="CHEBI:57783"/>
        <dbReference type="ChEBI" id="CHEBI:58349"/>
        <dbReference type="ChEBI" id="CHEBI:537519"/>
        <dbReference type="EC" id="1.1.1.3"/>
    </reaction>
    <physiologicalReaction direction="right-to-left" evidence="12">
        <dbReference type="Rhea" id="RHEA:15763"/>
    </physiologicalReaction>
</comment>
<feature type="binding site" evidence="15">
    <location>
        <position position="92"/>
    </location>
    <ligand>
        <name>NADPH</name>
        <dbReference type="ChEBI" id="CHEBI:57783"/>
    </ligand>
</feature>
<evidence type="ECO:0000256" key="1">
    <source>
        <dbReference type="ARBA" id="ARBA00001920"/>
    </source>
</evidence>
<dbReference type="InterPro" id="IPR022697">
    <property type="entry name" value="HDH_short"/>
</dbReference>
<feature type="binding site" evidence="15">
    <location>
        <position position="116"/>
    </location>
    <ligand>
        <name>NADPH</name>
        <dbReference type="ChEBI" id="CHEBI:57783"/>
    </ligand>
</feature>
<dbReference type="GO" id="GO:0009090">
    <property type="term" value="P:homoserine biosynthetic process"/>
    <property type="evidence" value="ECO:0007669"/>
    <property type="project" value="TreeGrafter"/>
</dbReference>
<dbReference type="AlphaFoldDB" id="A0A4T0X3Q7"/>
<dbReference type="InterPro" id="IPR005106">
    <property type="entry name" value="Asp/hSer_DH_NAD-bd"/>
</dbReference>
<keyword evidence="7 16" id="KW-0028">Amino-acid biosynthesis</keyword>
<dbReference type="Gene3D" id="3.30.360.10">
    <property type="entry name" value="Dihydrodipicolinate Reductase, domain 2"/>
    <property type="match status" value="1"/>
</dbReference>
<comment type="function">
    <text evidence="13">Catalyzes the conversion of L-aspartate-beta-semialdehyde (L-Asa) to L-homoserine (L-Hse), the third step in the biosynthesis of amino acids that derive from aspartate (the aspartate family of amino acids), including methioinine and threonine, the latter of which is a precursor to isoleucine; production of homoserine leads to a branch-point in the pathway as it can either be O-phosphorylated for processing to threonine, or O-acylated for processing to methionine.</text>
</comment>
<evidence type="ECO:0000256" key="15">
    <source>
        <dbReference type="PIRSR" id="PIRSR036497-2"/>
    </source>
</evidence>
<dbReference type="STRING" id="52247.A0A4T0X3Q7"/>
<dbReference type="Gene3D" id="3.40.50.720">
    <property type="entry name" value="NAD(P)-binding Rossmann-like Domain"/>
    <property type="match status" value="1"/>
</dbReference>
<evidence type="ECO:0000259" key="18">
    <source>
        <dbReference type="Pfam" id="PF00742"/>
    </source>
</evidence>
<evidence type="ECO:0000256" key="9">
    <source>
        <dbReference type="ARBA" id="ARBA00022857"/>
    </source>
</evidence>
<feature type="binding site" evidence="15">
    <location>
        <position position="205"/>
    </location>
    <ligand>
        <name>L-homoserine</name>
        <dbReference type="ChEBI" id="CHEBI:57476"/>
    </ligand>
</feature>
<comment type="similarity">
    <text evidence="4 17">Belongs to the homoserine dehydrogenase family.</text>
</comment>
<evidence type="ECO:0000256" key="3">
    <source>
        <dbReference type="ARBA" id="ARBA00005062"/>
    </source>
</evidence>
<dbReference type="PIRSF" id="PIRSF036497">
    <property type="entry name" value="HDH_short"/>
    <property type="match status" value="1"/>
</dbReference>
<name>A0A4T0X3Q7_9ASCO</name>
<evidence type="ECO:0000313" key="21">
    <source>
        <dbReference type="Proteomes" id="UP000307173"/>
    </source>
</evidence>
<dbReference type="GO" id="GO:0009088">
    <property type="term" value="P:threonine biosynthetic process"/>
    <property type="evidence" value="ECO:0007669"/>
    <property type="project" value="UniProtKB-UniPathway"/>
</dbReference>
<dbReference type="Proteomes" id="UP000307173">
    <property type="component" value="Unassembled WGS sequence"/>
</dbReference>
<evidence type="ECO:0000256" key="11">
    <source>
        <dbReference type="ARBA" id="ARBA00023167"/>
    </source>
</evidence>
<keyword evidence="8 16" id="KW-0791">Threonine biosynthesis</keyword>
<evidence type="ECO:0000256" key="6">
    <source>
        <dbReference type="ARBA" id="ARBA00013376"/>
    </source>
</evidence>
<feature type="domain" description="Aspartate/homoserine dehydrogenase NAD-binding" evidence="19">
    <location>
        <begin position="10"/>
        <end position="132"/>
    </location>
</feature>
<dbReference type="Pfam" id="PF00742">
    <property type="entry name" value="Homoserine_dh"/>
    <property type="match status" value="1"/>
</dbReference>
<dbReference type="FunFam" id="3.30.360.10:FF:000006">
    <property type="entry name" value="Bifunctional aspartokinase/homoserine dehydrogenase"/>
    <property type="match status" value="1"/>
</dbReference>
<dbReference type="SUPFAM" id="SSF51735">
    <property type="entry name" value="NAD(P)-binding Rossmann-fold domains"/>
    <property type="match status" value="1"/>
</dbReference>
<gene>
    <name evidence="20" type="ORF">CANINC_001501</name>
</gene>
<feature type="active site" description="Proton donor" evidence="14">
    <location>
        <position position="220"/>
    </location>
</feature>
<dbReference type="PANTHER" id="PTHR43070:SF5">
    <property type="entry name" value="HOMOSERINE DEHYDROGENASE"/>
    <property type="match status" value="1"/>
</dbReference>
<dbReference type="GO" id="GO:0050661">
    <property type="term" value="F:NADP binding"/>
    <property type="evidence" value="ECO:0007669"/>
    <property type="project" value="InterPro"/>
</dbReference>
<evidence type="ECO:0000256" key="10">
    <source>
        <dbReference type="ARBA" id="ARBA00023002"/>
    </source>
</evidence>
<dbReference type="GO" id="GO:0004412">
    <property type="term" value="F:homoserine dehydrogenase activity"/>
    <property type="evidence" value="ECO:0007669"/>
    <property type="project" value="UniProtKB-EC"/>
</dbReference>
<dbReference type="UniPathway" id="UPA00051">
    <property type="reaction ID" value="UER00465"/>
</dbReference>
<evidence type="ECO:0000259" key="19">
    <source>
        <dbReference type="Pfam" id="PF03447"/>
    </source>
</evidence>
<feature type="binding site" evidence="15">
    <location>
        <begin position="10"/>
        <end position="15"/>
    </location>
    <ligand>
        <name>NADP(+)</name>
        <dbReference type="ChEBI" id="CHEBI:58349"/>
    </ligand>
</feature>
<evidence type="ECO:0000256" key="13">
    <source>
        <dbReference type="ARBA" id="ARBA00059589"/>
    </source>
</evidence>
<evidence type="ECO:0000256" key="5">
    <source>
        <dbReference type="ARBA" id="ARBA00013213"/>
    </source>
</evidence>
<dbReference type="PANTHER" id="PTHR43070">
    <property type="match status" value="1"/>
</dbReference>
<feature type="domain" description="Homoserine dehydrogenase catalytic" evidence="18">
    <location>
        <begin position="148"/>
        <end position="350"/>
    </location>
</feature>
<dbReference type="InterPro" id="IPR019811">
    <property type="entry name" value="HDH_CS"/>
</dbReference>
<protein>
    <recommendedName>
        <fullName evidence="6 16">Homoserine dehydrogenase</fullName>
        <ecNumber evidence="5 16">1.1.1.3</ecNumber>
    </recommendedName>
</protein>
<evidence type="ECO:0000313" key="20">
    <source>
        <dbReference type="EMBL" id="TID29989.1"/>
    </source>
</evidence>
<keyword evidence="11 16" id="KW-0486">Methionine biosynthesis</keyword>
<evidence type="ECO:0000256" key="14">
    <source>
        <dbReference type="PIRSR" id="PIRSR036497-1"/>
    </source>
</evidence>
<keyword evidence="10 16" id="KW-0560">Oxidoreductase</keyword>
<dbReference type="SUPFAM" id="SSF55347">
    <property type="entry name" value="Glyceraldehyde-3-phosphate dehydrogenase-like, C-terminal domain"/>
    <property type="match status" value="1"/>
</dbReference>
<evidence type="ECO:0000256" key="8">
    <source>
        <dbReference type="ARBA" id="ARBA00022697"/>
    </source>
</evidence>
<dbReference type="OrthoDB" id="67851at2759"/>
<comment type="caution">
    <text evidence="20">The sequence shown here is derived from an EMBL/GenBank/DDBJ whole genome shotgun (WGS) entry which is preliminary data.</text>
</comment>
<organism evidence="20 21">
    <name type="scientific">Pichia inconspicua</name>
    <dbReference type="NCBI Taxonomy" id="52247"/>
    <lineage>
        <taxon>Eukaryota</taxon>
        <taxon>Fungi</taxon>
        <taxon>Dikarya</taxon>
        <taxon>Ascomycota</taxon>
        <taxon>Saccharomycotina</taxon>
        <taxon>Pichiomycetes</taxon>
        <taxon>Pichiales</taxon>
        <taxon>Pichiaceae</taxon>
        <taxon>Pichia</taxon>
    </lineage>
</organism>
<dbReference type="InterPro" id="IPR001342">
    <property type="entry name" value="HDH_cat"/>
</dbReference>
<dbReference type="InterPro" id="IPR011147">
    <property type="entry name" value="Bifunc_Aspkin/hSer_DH"/>
</dbReference>
<reference evidence="20 21" key="1">
    <citation type="journal article" date="2019" name="Front. Genet.">
        <title>Whole-Genome Sequencing of the Opportunistic Yeast Pathogen Candida inconspicua Uncovers Its Hybrid Origin.</title>
        <authorList>
            <person name="Mixao V."/>
            <person name="Hansen A.P."/>
            <person name="Saus E."/>
            <person name="Boekhout T."/>
            <person name="Lass-Florl C."/>
            <person name="Gabaldon T."/>
        </authorList>
    </citation>
    <scope>NUCLEOTIDE SEQUENCE [LARGE SCALE GENOMIC DNA]</scope>
    <source>
        <strain evidence="20 21">CBS 180</strain>
    </source>
</reference>
<dbReference type="EMBL" id="SELW01000220">
    <property type="protein sequence ID" value="TID29989.1"/>
    <property type="molecule type" value="Genomic_DNA"/>
</dbReference>
<keyword evidence="9 15" id="KW-0521">NADP</keyword>
<dbReference type="GO" id="GO:0009086">
    <property type="term" value="P:methionine biosynthetic process"/>
    <property type="evidence" value="ECO:0007669"/>
    <property type="project" value="UniProtKB-KW"/>
</dbReference>
<comment type="cofactor">
    <cofactor evidence="1">
        <name>a metal cation</name>
        <dbReference type="ChEBI" id="CHEBI:25213"/>
    </cofactor>
</comment>
<dbReference type="EC" id="1.1.1.3" evidence="5 16"/>
<keyword evidence="21" id="KW-1185">Reference proteome</keyword>
<evidence type="ECO:0000256" key="17">
    <source>
        <dbReference type="RuleBase" id="RU004171"/>
    </source>
</evidence>
<dbReference type="InterPro" id="IPR036291">
    <property type="entry name" value="NAD(P)-bd_dom_sf"/>
</dbReference>
<comment type="pathway">
    <text evidence="2 16">Amino-acid biosynthesis; L-threonine biosynthesis; L-threonine from L-aspartate: step 3/5.</text>
</comment>
<comment type="pathway">
    <text evidence="3 16">Amino-acid biosynthesis; L-methionine biosynthesis via de novo pathway; L-homoserine from L-aspartate: step 3/3.</text>
</comment>
<sequence length="358" mass="37953">MPSVNIAIIGAGVVGKAFIDQLAQLAKRSSINYNLIFLSTSKKALISKDYSPLNISSALDLLASTEKSSLSTGALIDFLKASPSPVILVDNTSNEGLANTYPDFLNSGISIATPNKKAFSGSYDLWKSIFSAGPGLAYHEASVGAGLPLISPLKEMVETGDEIVSIQGIFSGTLSYIFNEFSTIKPNETKFSNIVSVAKELGYTEPDPRDDLNGLDVARKVTILARIAGLQVQSPTSFPIHSLIPKELESVQSADEYMARLPEFDSQMDDLKAEAAKEGKVLRFVGAVDVPSGKVSVEIGKFDHSHPFASLTGSDNVIAITSKRYPSPLVIQGAGAGAEVTAMGVLGDVIKIAQRIAK</sequence>
<evidence type="ECO:0000256" key="12">
    <source>
        <dbReference type="ARBA" id="ARBA00048841"/>
    </source>
</evidence>
<accession>A0A4T0X3Q7</accession>
<evidence type="ECO:0000256" key="4">
    <source>
        <dbReference type="ARBA" id="ARBA00006753"/>
    </source>
</evidence>
<proteinExistence type="inferred from homology"/>
<evidence type="ECO:0000256" key="16">
    <source>
        <dbReference type="RuleBase" id="RU000579"/>
    </source>
</evidence>